<evidence type="ECO:0000256" key="4">
    <source>
        <dbReference type="SAM" id="MobiDB-lite"/>
    </source>
</evidence>
<reference evidence="6" key="2">
    <citation type="submission" date="2024-06" db="EMBL/GenBank/DDBJ databases">
        <title>Micromonospora mangrovi CCTCC AA 2012012 genome sequences.</title>
        <authorList>
            <person name="Gao J."/>
        </authorList>
    </citation>
    <scope>NUCLEOTIDE SEQUENCE</scope>
    <source>
        <strain evidence="6">CCTCC AA 2012012</strain>
    </source>
</reference>
<keyword evidence="2" id="KW-0808">Transferase</keyword>
<sequence>MAAHGQTAHRSRNPVHRRGPFVVEPFTDDSHAIWEQRRHVVCGVSPGNSYFQVSRLTDLLGWLTAEFERVDVIIPDSALHHTYLALGYEPRRANRKARDEANVSYNRVARAWQASGGPRERDGLHRMSELTSHDVYRQRFAECERALREDRALWETCREMSMDVLAGRGYDGPPEPERIEQAMQYLLAELPFFLASADIFEAPSSLNFYHQRLALAELIFAGRSVLEPSPRQGYATIHPAT</sequence>
<dbReference type="Gene3D" id="3.40.50.11710">
    <property type="entry name" value="Cyclodipeptide synthase"/>
    <property type="match status" value="1"/>
</dbReference>
<dbReference type="InterPro" id="IPR030903">
    <property type="entry name" value="CDPS"/>
</dbReference>
<dbReference type="EMBL" id="CP159342">
    <property type="protein sequence ID" value="XCH71623.1"/>
    <property type="molecule type" value="Genomic_DNA"/>
</dbReference>
<dbReference type="NCBIfam" id="TIGR04539">
    <property type="entry name" value="tRNA_cyclodipep"/>
    <property type="match status" value="1"/>
</dbReference>
<name>A0AAU7M0G9_9ACTN</name>
<dbReference type="InterPro" id="IPR038622">
    <property type="entry name" value="CDPS_sf"/>
</dbReference>
<reference evidence="5" key="1">
    <citation type="submission" date="2024-01" db="EMBL/GenBank/DDBJ databases">
        <title>The genome sequence of Micromonospora mangrovi CCTCC AA 2012012.</title>
        <authorList>
            <person name="Gao J."/>
        </authorList>
    </citation>
    <scope>NUCLEOTIDE SEQUENCE</scope>
    <source>
        <strain evidence="5">CCTCC AA 2012012</strain>
    </source>
</reference>
<evidence type="ECO:0000313" key="6">
    <source>
        <dbReference type="EMBL" id="XCH71623.1"/>
    </source>
</evidence>
<dbReference type="AlphaFoldDB" id="A0AAU7M0G9"/>
<feature type="compositionally biased region" description="Basic residues" evidence="4">
    <location>
        <begin position="7"/>
        <end position="19"/>
    </location>
</feature>
<evidence type="ECO:0000313" key="5">
    <source>
        <dbReference type="EMBL" id="XBP90925.1"/>
    </source>
</evidence>
<accession>A0AAU7M0G9</accession>
<dbReference type="EMBL" id="CP157762">
    <property type="protein sequence ID" value="XBP90925.1"/>
    <property type="molecule type" value="Genomic_DNA"/>
</dbReference>
<dbReference type="RefSeq" id="WP_350930477.1">
    <property type="nucleotide sequence ID" value="NZ_CP157762.1"/>
</dbReference>
<evidence type="ECO:0000256" key="2">
    <source>
        <dbReference type="ARBA" id="ARBA00022679"/>
    </source>
</evidence>
<gene>
    <name evidence="6" type="ORF">ABUL08_14680</name>
    <name evidence="5" type="ORF">VK199_14620</name>
</gene>
<comment type="similarity">
    <text evidence="1">Belongs to the CDPS family.</text>
</comment>
<organism evidence="5">
    <name type="scientific">Micromonospora sp. CCTCC AA 2012012</name>
    <dbReference type="NCBI Taxonomy" id="3111921"/>
    <lineage>
        <taxon>Bacteria</taxon>
        <taxon>Bacillati</taxon>
        <taxon>Actinomycetota</taxon>
        <taxon>Actinomycetes</taxon>
        <taxon>Micromonosporales</taxon>
        <taxon>Micromonosporaceae</taxon>
        <taxon>Micromonospora</taxon>
    </lineage>
</organism>
<evidence type="ECO:0000256" key="1">
    <source>
        <dbReference type="ARBA" id="ARBA00006034"/>
    </source>
</evidence>
<dbReference type="Pfam" id="PF16715">
    <property type="entry name" value="CDPS"/>
    <property type="match status" value="1"/>
</dbReference>
<dbReference type="GO" id="GO:0016755">
    <property type="term" value="F:aminoacyltransferase activity"/>
    <property type="evidence" value="ECO:0007669"/>
    <property type="project" value="InterPro"/>
</dbReference>
<evidence type="ECO:0000256" key="3">
    <source>
        <dbReference type="ARBA" id="ARBA00030771"/>
    </source>
</evidence>
<proteinExistence type="inferred from homology"/>
<feature type="region of interest" description="Disordered" evidence="4">
    <location>
        <begin position="1"/>
        <end position="20"/>
    </location>
</feature>
<protein>
    <recommendedName>
        <fullName evidence="3">Cyclodipeptide synthase</fullName>
    </recommendedName>
</protein>